<comment type="subcellular location">
    <subcellularLocation>
        <location evidence="1">Cell membrane</location>
        <topology evidence="1">Multi-pass membrane protein</topology>
    </subcellularLocation>
</comment>
<evidence type="ECO:0000256" key="3">
    <source>
        <dbReference type="ARBA" id="ARBA00022448"/>
    </source>
</evidence>
<dbReference type="PROSITE" id="PS00217">
    <property type="entry name" value="SUGAR_TRANSPORT_2"/>
    <property type="match status" value="1"/>
</dbReference>
<evidence type="ECO:0000256" key="4">
    <source>
        <dbReference type="ARBA" id="ARBA00022475"/>
    </source>
</evidence>
<dbReference type="NCBIfam" id="TIGR00879">
    <property type="entry name" value="SP"/>
    <property type="match status" value="1"/>
</dbReference>
<evidence type="ECO:0000256" key="9">
    <source>
        <dbReference type="RuleBase" id="RU003346"/>
    </source>
</evidence>
<dbReference type="EMBL" id="FTOO01000009">
    <property type="protein sequence ID" value="SIS99342.1"/>
    <property type="molecule type" value="Genomic_DNA"/>
</dbReference>
<dbReference type="Pfam" id="PF00083">
    <property type="entry name" value="Sugar_tr"/>
    <property type="match status" value="1"/>
</dbReference>
<dbReference type="InterPro" id="IPR036259">
    <property type="entry name" value="MFS_trans_sf"/>
</dbReference>
<evidence type="ECO:0000256" key="1">
    <source>
        <dbReference type="ARBA" id="ARBA00004651"/>
    </source>
</evidence>
<name>A0A1N7NM07_9BACL</name>
<feature type="transmembrane region" description="Helical" evidence="11">
    <location>
        <begin position="146"/>
        <end position="164"/>
    </location>
</feature>
<dbReference type="PROSITE" id="PS50850">
    <property type="entry name" value="MFS"/>
    <property type="match status" value="1"/>
</dbReference>
<dbReference type="STRING" id="252246.SAMN05421799_10912"/>
<feature type="transmembrane region" description="Helical" evidence="11">
    <location>
        <begin position="418"/>
        <end position="437"/>
    </location>
</feature>
<dbReference type="RefSeq" id="WP_076347892.1">
    <property type="nucleotide sequence ID" value="NZ_FTOO01000009.1"/>
</dbReference>
<keyword evidence="10" id="KW-0175">Coiled coil</keyword>
<keyword evidence="5" id="KW-0762">Sugar transport</keyword>
<feature type="transmembrane region" description="Helical" evidence="11">
    <location>
        <begin position="386"/>
        <end position="406"/>
    </location>
</feature>
<evidence type="ECO:0000256" key="7">
    <source>
        <dbReference type="ARBA" id="ARBA00022989"/>
    </source>
</evidence>
<feature type="transmembrane region" description="Helical" evidence="11">
    <location>
        <begin position="170"/>
        <end position="192"/>
    </location>
</feature>
<keyword evidence="14" id="KW-1185">Reference proteome</keyword>
<keyword evidence="6 11" id="KW-0812">Transmembrane</keyword>
<keyword evidence="3 9" id="KW-0813">Transport</keyword>
<feature type="transmembrane region" description="Helical" evidence="11">
    <location>
        <begin position="51"/>
        <end position="68"/>
    </location>
</feature>
<dbReference type="InterPro" id="IPR047984">
    <property type="entry name" value="XylE-like"/>
</dbReference>
<organism evidence="13 14">
    <name type="scientific">Alicyclobacillus vulcanalis</name>
    <dbReference type="NCBI Taxonomy" id="252246"/>
    <lineage>
        <taxon>Bacteria</taxon>
        <taxon>Bacillati</taxon>
        <taxon>Bacillota</taxon>
        <taxon>Bacilli</taxon>
        <taxon>Bacillales</taxon>
        <taxon>Alicyclobacillaceae</taxon>
        <taxon>Alicyclobacillus</taxon>
    </lineage>
</organism>
<accession>A0A1N7NM07</accession>
<dbReference type="InterPro" id="IPR050814">
    <property type="entry name" value="Myo-inositol_Transporter"/>
</dbReference>
<dbReference type="InterPro" id="IPR005829">
    <property type="entry name" value="Sugar_transporter_CS"/>
</dbReference>
<keyword evidence="4" id="KW-1003">Cell membrane</keyword>
<reference evidence="14" key="1">
    <citation type="submission" date="2017-01" db="EMBL/GenBank/DDBJ databases">
        <authorList>
            <person name="Varghese N."/>
            <person name="Submissions S."/>
        </authorList>
    </citation>
    <scope>NUCLEOTIDE SEQUENCE [LARGE SCALE GENOMIC DNA]</scope>
    <source>
        <strain evidence="14">DSM 16176</strain>
    </source>
</reference>
<sequence length="476" mass="52353">MEAHVRNTLRKVTWFSTFGALLFGYDTGFLNGALPYMSRPDQLNLNAELEGLVTSSLLFGAAIGAVFGGRLADYFGRRRVIWNLALLFFCAALGCTLAPNASVMIAFRFILGLAVGCASVTVPTFLAEMSPTERRGRMVNNNELMIVTGQLAAFVVNAIISSAFGEHGDIWRFMLAVAMIPAIVLWFGMLVVPESPRWLASKGRYNEARQVLSSIRPSNEVELELDEIRRTVEETAIQKASLKDLTVPWIRRLVFIGVGIAIVQQITGVNSIMYYGTEILQTAGFGTNAAVVGNIANGVISVVATFIGFMLLRRISRRKMLFAGQIGIIGSLLLIAIVSNALKGSPALPYVVLLLTVTFLLFQQGAVSPVTWVLLSEIFPTRLRGLAMGFVTFCLWIVDFFVGLTFPVLLKHLGLTETYLVFAALNVVAVLVMLKVAPETRGYSLEELERRFRAGIYREGQEAQRVSANVEENLHR</sequence>
<dbReference type="PANTHER" id="PTHR48020:SF12">
    <property type="entry name" value="PROTON MYO-INOSITOL COTRANSPORTER"/>
    <property type="match status" value="1"/>
</dbReference>
<feature type="domain" description="Major facilitator superfamily (MFS) profile" evidence="12">
    <location>
        <begin position="12"/>
        <end position="441"/>
    </location>
</feature>
<feature type="transmembrane region" description="Helical" evidence="11">
    <location>
        <begin position="295"/>
        <end position="313"/>
    </location>
</feature>
<feature type="coiled-coil region" evidence="10">
    <location>
        <begin position="218"/>
        <end position="245"/>
    </location>
</feature>
<dbReference type="OrthoDB" id="9783823at2"/>
<gene>
    <name evidence="13" type="ORF">SAMN05421799_10912</name>
</gene>
<dbReference type="FunFam" id="1.20.1250.20:FF:000218">
    <property type="entry name" value="facilitated trehalose transporter Tret1"/>
    <property type="match status" value="1"/>
</dbReference>
<keyword evidence="7 11" id="KW-1133">Transmembrane helix</keyword>
<dbReference type="InterPro" id="IPR005828">
    <property type="entry name" value="MFS_sugar_transport-like"/>
</dbReference>
<dbReference type="GO" id="GO:0022857">
    <property type="term" value="F:transmembrane transporter activity"/>
    <property type="evidence" value="ECO:0007669"/>
    <property type="project" value="InterPro"/>
</dbReference>
<protein>
    <submittedName>
        <fullName evidence="13">MFS transporter, SP family, major inositol transporter</fullName>
    </submittedName>
</protein>
<keyword evidence="8 11" id="KW-0472">Membrane</keyword>
<dbReference type="AlphaFoldDB" id="A0A1N7NM07"/>
<evidence type="ECO:0000259" key="12">
    <source>
        <dbReference type="PROSITE" id="PS50850"/>
    </source>
</evidence>
<evidence type="ECO:0000256" key="8">
    <source>
        <dbReference type="ARBA" id="ARBA00023136"/>
    </source>
</evidence>
<dbReference type="CDD" id="cd17359">
    <property type="entry name" value="MFS_XylE_like"/>
    <property type="match status" value="1"/>
</dbReference>
<dbReference type="InterPro" id="IPR020846">
    <property type="entry name" value="MFS_dom"/>
</dbReference>
<dbReference type="SUPFAM" id="SSF103473">
    <property type="entry name" value="MFS general substrate transporter"/>
    <property type="match status" value="1"/>
</dbReference>
<dbReference type="PROSITE" id="PS00216">
    <property type="entry name" value="SUGAR_TRANSPORT_1"/>
    <property type="match status" value="1"/>
</dbReference>
<feature type="transmembrane region" description="Helical" evidence="11">
    <location>
        <begin position="253"/>
        <end position="275"/>
    </location>
</feature>
<dbReference type="GO" id="GO:0005886">
    <property type="term" value="C:plasma membrane"/>
    <property type="evidence" value="ECO:0007669"/>
    <property type="project" value="UniProtKB-SubCell"/>
</dbReference>
<feature type="transmembrane region" description="Helical" evidence="11">
    <location>
        <begin position="12"/>
        <end position="31"/>
    </location>
</feature>
<feature type="transmembrane region" description="Helical" evidence="11">
    <location>
        <begin position="320"/>
        <end position="342"/>
    </location>
</feature>
<evidence type="ECO:0000256" key="6">
    <source>
        <dbReference type="ARBA" id="ARBA00022692"/>
    </source>
</evidence>
<evidence type="ECO:0000256" key="11">
    <source>
        <dbReference type="SAM" id="Phobius"/>
    </source>
</evidence>
<evidence type="ECO:0000256" key="2">
    <source>
        <dbReference type="ARBA" id="ARBA00010992"/>
    </source>
</evidence>
<dbReference type="PRINTS" id="PR00171">
    <property type="entry name" value="SUGRTRNSPORT"/>
</dbReference>
<evidence type="ECO:0000313" key="13">
    <source>
        <dbReference type="EMBL" id="SIS99342.1"/>
    </source>
</evidence>
<feature type="transmembrane region" description="Helical" evidence="11">
    <location>
        <begin position="348"/>
        <end position="374"/>
    </location>
</feature>
<dbReference type="PANTHER" id="PTHR48020">
    <property type="entry name" value="PROTON MYO-INOSITOL COTRANSPORTER"/>
    <property type="match status" value="1"/>
</dbReference>
<evidence type="ECO:0000256" key="5">
    <source>
        <dbReference type="ARBA" id="ARBA00022597"/>
    </source>
</evidence>
<dbReference type="InterPro" id="IPR003663">
    <property type="entry name" value="Sugar/inositol_transpt"/>
</dbReference>
<proteinExistence type="inferred from homology"/>
<feature type="transmembrane region" description="Helical" evidence="11">
    <location>
        <begin position="105"/>
        <end position="126"/>
    </location>
</feature>
<comment type="similarity">
    <text evidence="2 9">Belongs to the major facilitator superfamily. Sugar transporter (TC 2.A.1.1) family.</text>
</comment>
<feature type="transmembrane region" description="Helical" evidence="11">
    <location>
        <begin position="80"/>
        <end position="99"/>
    </location>
</feature>
<evidence type="ECO:0000256" key="10">
    <source>
        <dbReference type="SAM" id="Coils"/>
    </source>
</evidence>
<dbReference type="Gene3D" id="1.20.1250.20">
    <property type="entry name" value="MFS general substrate transporter like domains"/>
    <property type="match status" value="1"/>
</dbReference>
<evidence type="ECO:0000313" key="14">
    <source>
        <dbReference type="Proteomes" id="UP000186156"/>
    </source>
</evidence>
<dbReference type="Proteomes" id="UP000186156">
    <property type="component" value="Unassembled WGS sequence"/>
</dbReference>